<dbReference type="PANTHER" id="PTHR30363:SF44">
    <property type="entry name" value="AGA OPERON TRANSCRIPTIONAL REPRESSOR-RELATED"/>
    <property type="match status" value="1"/>
</dbReference>
<keyword evidence="3" id="KW-0804">Transcription</keyword>
<dbReference type="SUPFAM" id="SSF46785">
    <property type="entry name" value="Winged helix' DNA-binding domain"/>
    <property type="match status" value="1"/>
</dbReference>
<dbReference type="OrthoDB" id="9797223at2"/>
<dbReference type="Gene3D" id="1.10.10.10">
    <property type="entry name" value="Winged helix-like DNA-binding domain superfamily/Winged helix DNA-binding domain"/>
    <property type="match status" value="1"/>
</dbReference>
<dbReference type="Pfam" id="PF08220">
    <property type="entry name" value="HTH_DeoR"/>
    <property type="match status" value="1"/>
</dbReference>
<dbReference type="RefSeq" id="WP_019130851.1">
    <property type="nucleotide sequence ID" value="NZ_AP019735.1"/>
</dbReference>
<evidence type="ECO:0000256" key="1">
    <source>
        <dbReference type="ARBA" id="ARBA00023015"/>
    </source>
</evidence>
<gene>
    <name evidence="4" type="ORF">A5CBH24_09940</name>
</gene>
<evidence type="ECO:0000313" key="4">
    <source>
        <dbReference type="EMBL" id="BBL03681.1"/>
    </source>
</evidence>
<dbReference type="InterPro" id="IPR014036">
    <property type="entry name" value="DeoR-like_C"/>
</dbReference>
<dbReference type="EMBL" id="AP019735">
    <property type="protein sequence ID" value="BBL03681.1"/>
    <property type="molecule type" value="Genomic_DNA"/>
</dbReference>
<dbReference type="STRING" id="1118061.GCA_000311925_01646"/>
<organism evidence="4 5">
    <name type="scientific">Alistipes communis</name>
    <dbReference type="NCBI Taxonomy" id="2585118"/>
    <lineage>
        <taxon>Bacteria</taxon>
        <taxon>Pseudomonadati</taxon>
        <taxon>Bacteroidota</taxon>
        <taxon>Bacteroidia</taxon>
        <taxon>Bacteroidales</taxon>
        <taxon>Rikenellaceae</taxon>
        <taxon>Alistipes</taxon>
    </lineage>
</organism>
<dbReference type="PANTHER" id="PTHR30363">
    <property type="entry name" value="HTH-TYPE TRANSCRIPTIONAL REGULATOR SRLR-RELATED"/>
    <property type="match status" value="1"/>
</dbReference>
<name>A0A3D3YQ99_9BACT</name>
<dbReference type="Proteomes" id="UP000318946">
    <property type="component" value="Chromosome"/>
</dbReference>
<evidence type="ECO:0000256" key="2">
    <source>
        <dbReference type="ARBA" id="ARBA00023125"/>
    </source>
</evidence>
<sequence>MKDTDKVIHLNERQNRIMEIMRQQNAVSVATLSSLMKVSEVTIRKDLTMLEEQHMLYRVHGSAILVNRYINDRSVAEKEKLYADEKHAIGVYAARLIGPDDTIMVASGTTTLAMAREIGQNDRLTVITSAFSVASELSTRRSVDVIQLGGMVRRSSLSVLGPFAEQMLGSLSCSKLFMGVDGVDLDYGVTTTNHIEASLHKQMIASVQKVIVLADSSKFGRRGFSKICDMSAVDQIITDDKAPASVIERLQESGVDVTVVPVGRRE</sequence>
<dbReference type="SUPFAM" id="SSF100950">
    <property type="entry name" value="NagB/RpiA/CoA transferase-like"/>
    <property type="match status" value="1"/>
</dbReference>
<dbReference type="InterPro" id="IPR036388">
    <property type="entry name" value="WH-like_DNA-bd_sf"/>
</dbReference>
<keyword evidence="1" id="KW-0805">Transcription regulation</keyword>
<accession>A0A4Y1WRG0</accession>
<dbReference type="InterPro" id="IPR036390">
    <property type="entry name" value="WH_DNA-bd_sf"/>
</dbReference>
<dbReference type="PROSITE" id="PS51000">
    <property type="entry name" value="HTH_DEOR_2"/>
    <property type="match status" value="1"/>
</dbReference>
<evidence type="ECO:0000256" key="3">
    <source>
        <dbReference type="ARBA" id="ARBA00023163"/>
    </source>
</evidence>
<dbReference type="InterPro" id="IPR001034">
    <property type="entry name" value="DeoR_HTH"/>
</dbReference>
<dbReference type="InterPro" id="IPR018356">
    <property type="entry name" value="Tscrpt_reg_HTH_DeoR_CS"/>
</dbReference>
<reference evidence="5" key="1">
    <citation type="submission" date="2019-06" db="EMBL/GenBank/DDBJ databases">
        <title>Alistipes onderdonkii subsp. vulgaris subsp. nov., Alistipes dispar sp. nov. and Alistipes communis sp. nov., isolated from human faeces, and creation of Alistipes onderdonkii subsp. onderdonkii subsp. nov.</title>
        <authorList>
            <person name="Sakamoto M."/>
            <person name="Ikeyama N."/>
            <person name="Ogata Y."/>
            <person name="Suda W."/>
            <person name="Iino T."/>
            <person name="Hattori M."/>
            <person name="Ohkuma M."/>
        </authorList>
    </citation>
    <scope>NUCLEOTIDE SEQUENCE [LARGE SCALE GENOMIC DNA]</scope>
    <source>
        <strain evidence="5">5CBH24</strain>
    </source>
</reference>
<dbReference type="PRINTS" id="PR00037">
    <property type="entry name" value="HTHLACR"/>
</dbReference>
<keyword evidence="5" id="KW-1185">Reference proteome</keyword>
<proteinExistence type="predicted"/>
<dbReference type="Pfam" id="PF00455">
    <property type="entry name" value="DeoRC"/>
    <property type="match status" value="1"/>
</dbReference>
<accession>A0A3D3YQ99</accession>
<dbReference type="InterPro" id="IPR037171">
    <property type="entry name" value="NagB/RpiA_transferase-like"/>
</dbReference>
<dbReference type="GO" id="GO:0003677">
    <property type="term" value="F:DNA binding"/>
    <property type="evidence" value="ECO:0007669"/>
    <property type="project" value="UniProtKB-KW"/>
</dbReference>
<dbReference type="SMART" id="SM00420">
    <property type="entry name" value="HTH_DEOR"/>
    <property type="match status" value="1"/>
</dbReference>
<evidence type="ECO:0000313" key="5">
    <source>
        <dbReference type="Proteomes" id="UP000318946"/>
    </source>
</evidence>
<dbReference type="InterPro" id="IPR050313">
    <property type="entry name" value="Carb_Metab_HTH_regulators"/>
</dbReference>
<accession>A0A4Y1XR97</accession>
<dbReference type="AlphaFoldDB" id="A0A3D3YQ99"/>
<keyword evidence="2" id="KW-0238">DNA-binding</keyword>
<dbReference type="KEGG" id="acou:A5CBH24_09940"/>
<dbReference type="PROSITE" id="PS00894">
    <property type="entry name" value="HTH_DEOR_1"/>
    <property type="match status" value="1"/>
</dbReference>
<dbReference type="GO" id="GO:0003700">
    <property type="term" value="F:DNA-binding transcription factor activity"/>
    <property type="evidence" value="ECO:0007669"/>
    <property type="project" value="InterPro"/>
</dbReference>
<dbReference type="GeneID" id="78341711"/>
<dbReference type="Gene3D" id="3.40.50.1360">
    <property type="match status" value="1"/>
</dbReference>
<dbReference type="SMART" id="SM01134">
    <property type="entry name" value="DeoRC"/>
    <property type="match status" value="1"/>
</dbReference>
<protein>
    <submittedName>
        <fullName evidence="4">DeoR family transcriptional regulator</fullName>
    </submittedName>
</protein>